<dbReference type="InterPro" id="IPR032710">
    <property type="entry name" value="NTF2-like_dom_sf"/>
</dbReference>
<dbReference type="STRING" id="394221.Mmar10_2420"/>
<dbReference type="AlphaFoldDB" id="Q0ALY1"/>
<dbReference type="SUPFAM" id="SSF54427">
    <property type="entry name" value="NTF2-like"/>
    <property type="match status" value="1"/>
</dbReference>
<name>Q0ALY1_MARMM</name>
<protein>
    <recommendedName>
        <fullName evidence="4">SnoaL-like domain-containing protein</fullName>
    </recommendedName>
</protein>
<evidence type="ECO:0000256" key="1">
    <source>
        <dbReference type="SAM" id="MobiDB-lite"/>
    </source>
</evidence>
<evidence type="ECO:0000313" key="3">
    <source>
        <dbReference type="Proteomes" id="UP000001964"/>
    </source>
</evidence>
<proteinExistence type="predicted"/>
<evidence type="ECO:0000313" key="2">
    <source>
        <dbReference type="EMBL" id="ABI66712.1"/>
    </source>
</evidence>
<organism evidence="2 3">
    <name type="scientific">Maricaulis maris (strain MCS10)</name>
    <name type="common">Caulobacter maris</name>
    <dbReference type="NCBI Taxonomy" id="394221"/>
    <lineage>
        <taxon>Bacteria</taxon>
        <taxon>Pseudomonadati</taxon>
        <taxon>Pseudomonadota</taxon>
        <taxon>Alphaproteobacteria</taxon>
        <taxon>Maricaulales</taxon>
        <taxon>Maricaulaceae</taxon>
        <taxon>Maricaulis</taxon>
    </lineage>
</organism>
<dbReference type="EMBL" id="CP000449">
    <property type="protein sequence ID" value="ABI66712.1"/>
    <property type="molecule type" value="Genomic_DNA"/>
</dbReference>
<keyword evidence="3" id="KW-1185">Reference proteome</keyword>
<dbReference type="HOGENOM" id="CLU_073327_1_0_5"/>
<reference evidence="2 3" key="1">
    <citation type="submission" date="2006-08" db="EMBL/GenBank/DDBJ databases">
        <title>Complete sequence of Maricaulis maris MCS10.</title>
        <authorList>
            <consortium name="US DOE Joint Genome Institute"/>
            <person name="Copeland A."/>
            <person name="Lucas S."/>
            <person name="Lapidus A."/>
            <person name="Barry K."/>
            <person name="Detter J.C."/>
            <person name="Glavina del Rio T."/>
            <person name="Hammon N."/>
            <person name="Israni S."/>
            <person name="Dalin E."/>
            <person name="Tice H."/>
            <person name="Pitluck S."/>
            <person name="Saunders E."/>
            <person name="Brettin T."/>
            <person name="Bruce D."/>
            <person name="Han C."/>
            <person name="Tapia R."/>
            <person name="Gilna P."/>
            <person name="Schmutz J."/>
            <person name="Larimer F."/>
            <person name="Land M."/>
            <person name="Hauser L."/>
            <person name="Kyrpides N."/>
            <person name="Mikhailova N."/>
            <person name="Viollier P."/>
            <person name="Stephens C."/>
            <person name="Richardson P."/>
        </authorList>
    </citation>
    <scope>NUCLEOTIDE SEQUENCE [LARGE SCALE GENOMIC DNA]</scope>
    <source>
        <strain evidence="2 3">MCS10</strain>
    </source>
</reference>
<dbReference type="eggNOG" id="COG4922">
    <property type="taxonomic scope" value="Bacteria"/>
</dbReference>
<accession>Q0ALY1</accession>
<evidence type="ECO:0008006" key="4">
    <source>
        <dbReference type="Google" id="ProtNLM"/>
    </source>
</evidence>
<dbReference type="KEGG" id="mmr:Mmar10_2420"/>
<feature type="region of interest" description="Disordered" evidence="1">
    <location>
        <begin position="1"/>
        <end position="21"/>
    </location>
</feature>
<gene>
    <name evidence="2" type="ordered locus">Mmar10_2420</name>
</gene>
<dbReference type="Proteomes" id="UP000001964">
    <property type="component" value="Chromosome"/>
</dbReference>
<dbReference type="Gene3D" id="3.10.450.50">
    <property type="match status" value="1"/>
</dbReference>
<sequence>MAEIWKTPQRTGPGSSCSPAPPPNFEFNIARVLQDGADMFMHSVHEPVAGGEVWVTMSLVRRSSAGLMTVKRQVSARFSPDGDYCAVSGAAERDPSLKDEASLNKAQVSAFIQMVVREGGAEHRDAFIDRGRFVSHTPGSCCRPEGLDALVARRRPRPGLVYHGVDDIVGEGAYVAVFSCFDLDGESFRACDLMRLEAGRIVEHWDVVEAVAAHSVAHNDET</sequence>